<sequence>MFVRFSEDNGLIADPWLSGPGERLAEAQDRHDAYFRANPSKNDRDWLLDSFDALAKSHRTVAGLFDRTHNPLYEVTPSYDACYRQYALSVPFAQRIFELGIRAGGDHRDGGFSGLITANSFMKRGFGKKLIEEFFPSVQLTHAIDTSGAFIPEHGTPTVILAGRNQMARQSDFVRAVLGVREEPSQPKNPENGLVWQAITTQVGTPGSEPEWGSVEDVERARLTDHPWSLSGGGAADLMLRLRPDSGRLGDRVIRIGFYGMTHADDAMLAPSGSFERHQLECEAHASLVAGEDVRDWHLDAPNEIFHPYDSSKKLLPIEKFPNFSRFLWPARTELGNRATFRAGNYFIDNRPWRE</sequence>
<dbReference type="InterPro" id="IPR050953">
    <property type="entry name" value="N4_N6_ade-DNA_methylase"/>
</dbReference>
<protein>
    <recommendedName>
        <fullName evidence="1">site-specific DNA-methyltransferase (adenine-specific)</fullName>
        <ecNumber evidence="1">2.1.1.72</ecNumber>
    </recommendedName>
</protein>
<keyword evidence="2" id="KW-0489">Methyltransferase</keyword>
<evidence type="ECO:0000256" key="3">
    <source>
        <dbReference type="ARBA" id="ARBA00022679"/>
    </source>
</evidence>
<dbReference type="EC" id="2.1.1.72" evidence="1"/>
<dbReference type="PANTHER" id="PTHR33841">
    <property type="entry name" value="DNA METHYLTRANSFERASE YEEA-RELATED"/>
    <property type="match status" value="1"/>
</dbReference>
<evidence type="ECO:0000256" key="4">
    <source>
        <dbReference type="ARBA" id="ARBA00047942"/>
    </source>
</evidence>
<comment type="catalytic activity">
    <reaction evidence="4">
        <text>a 2'-deoxyadenosine in DNA + S-adenosyl-L-methionine = an N(6)-methyl-2'-deoxyadenosine in DNA + S-adenosyl-L-homocysteine + H(+)</text>
        <dbReference type="Rhea" id="RHEA:15197"/>
        <dbReference type="Rhea" id="RHEA-COMP:12418"/>
        <dbReference type="Rhea" id="RHEA-COMP:12419"/>
        <dbReference type="ChEBI" id="CHEBI:15378"/>
        <dbReference type="ChEBI" id="CHEBI:57856"/>
        <dbReference type="ChEBI" id="CHEBI:59789"/>
        <dbReference type="ChEBI" id="CHEBI:90615"/>
        <dbReference type="ChEBI" id="CHEBI:90616"/>
        <dbReference type="EC" id="2.1.1.72"/>
    </reaction>
</comment>
<organism evidence="5 6">
    <name type="scientific">Streptomyces chlorus</name>
    <dbReference type="NCBI Taxonomy" id="887452"/>
    <lineage>
        <taxon>Bacteria</taxon>
        <taxon>Bacillati</taxon>
        <taxon>Actinomycetota</taxon>
        <taxon>Actinomycetes</taxon>
        <taxon>Kitasatosporales</taxon>
        <taxon>Streptomycetaceae</taxon>
        <taxon>Streptomyces</taxon>
    </lineage>
</organism>
<dbReference type="InterPro" id="IPR029063">
    <property type="entry name" value="SAM-dependent_MTases_sf"/>
</dbReference>
<evidence type="ECO:0000313" key="5">
    <source>
        <dbReference type="EMBL" id="MFC5851410.1"/>
    </source>
</evidence>
<dbReference type="RefSeq" id="WP_381359130.1">
    <property type="nucleotide sequence ID" value="NZ_JBHSOA010000009.1"/>
</dbReference>
<dbReference type="PANTHER" id="PTHR33841:SF1">
    <property type="entry name" value="DNA METHYLTRANSFERASE A"/>
    <property type="match status" value="1"/>
</dbReference>
<proteinExistence type="predicted"/>
<reference evidence="6" key="1">
    <citation type="journal article" date="2019" name="Int. J. Syst. Evol. Microbiol.">
        <title>The Global Catalogue of Microorganisms (GCM) 10K type strain sequencing project: providing services to taxonomists for standard genome sequencing and annotation.</title>
        <authorList>
            <consortium name="The Broad Institute Genomics Platform"/>
            <consortium name="The Broad Institute Genome Sequencing Center for Infectious Disease"/>
            <person name="Wu L."/>
            <person name="Ma J."/>
        </authorList>
    </citation>
    <scope>NUCLEOTIDE SEQUENCE [LARGE SCALE GENOMIC DNA]</scope>
    <source>
        <strain evidence="6">JCM 10411</strain>
    </source>
</reference>
<gene>
    <name evidence="5" type="ORF">ACFPZI_06040</name>
</gene>
<evidence type="ECO:0000313" key="6">
    <source>
        <dbReference type="Proteomes" id="UP001596180"/>
    </source>
</evidence>
<name>A0ABW1DTE0_9ACTN</name>
<evidence type="ECO:0000256" key="1">
    <source>
        <dbReference type="ARBA" id="ARBA00011900"/>
    </source>
</evidence>
<dbReference type="Proteomes" id="UP001596180">
    <property type="component" value="Unassembled WGS sequence"/>
</dbReference>
<dbReference type="Gene3D" id="3.40.50.150">
    <property type="entry name" value="Vaccinia Virus protein VP39"/>
    <property type="match status" value="1"/>
</dbReference>
<evidence type="ECO:0000256" key="2">
    <source>
        <dbReference type="ARBA" id="ARBA00022603"/>
    </source>
</evidence>
<comment type="caution">
    <text evidence="5">The sequence shown here is derived from an EMBL/GenBank/DDBJ whole genome shotgun (WGS) entry which is preliminary data.</text>
</comment>
<dbReference type="EMBL" id="JBHSOA010000009">
    <property type="protein sequence ID" value="MFC5851410.1"/>
    <property type="molecule type" value="Genomic_DNA"/>
</dbReference>
<keyword evidence="6" id="KW-1185">Reference proteome</keyword>
<keyword evidence="3" id="KW-0808">Transferase</keyword>
<accession>A0ABW1DTE0</accession>